<evidence type="ECO:0000256" key="1">
    <source>
        <dbReference type="ARBA" id="ARBA00009437"/>
    </source>
</evidence>
<keyword evidence="9" id="KW-1185">Reference proteome</keyword>
<dbReference type="InterPro" id="IPR058163">
    <property type="entry name" value="LysR-type_TF_proteobact-type"/>
</dbReference>
<evidence type="ECO:0000313" key="9">
    <source>
        <dbReference type="Proteomes" id="UP000755577"/>
    </source>
</evidence>
<keyword evidence="3" id="KW-0238">DNA-binding</keyword>
<sequence>MKTIVPPLSQLLAFEAVARTLSFTVAAQELSVTQGAISRQISDLEESLGVLLFYRTTRRLAITLDGERYVSIVRSALQDLTDATKSLKEGGGQEVRVAVATAFAIHWIYPRFASLKSQHPNLKVQLLHYLGEASALENCVQAHCAIYLGNGSWEKQMADYLGGDDFVIACSPEYWVSRLVDPKHLPRCDLLHHQFVQDIWMHVFRALDLSYELPSNRVCLESFALLEQAAIAGQGVVAAPVEVLTQSLKAGVLVNVLGYEIKLPIGYYLIYSESFLRHLPFSIFRNWLLSIRASADS</sequence>
<dbReference type="Pfam" id="PF03466">
    <property type="entry name" value="LysR_substrate"/>
    <property type="match status" value="1"/>
</dbReference>
<dbReference type="GO" id="GO:0003700">
    <property type="term" value="F:DNA-binding transcription factor activity"/>
    <property type="evidence" value="ECO:0007669"/>
    <property type="project" value="InterPro"/>
</dbReference>
<organism evidence="7 8">
    <name type="scientific">Burkholderia anthina</name>
    <dbReference type="NCBI Taxonomy" id="179879"/>
    <lineage>
        <taxon>Bacteria</taxon>
        <taxon>Pseudomonadati</taxon>
        <taxon>Pseudomonadota</taxon>
        <taxon>Betaproteobacteria</taxon>
        <taxon>Burkholderiales</taxon>
        <taxon>Burkholderiaceae</taxon>
        <taxon>Burkholderia</taxon>
        <taxon>Burkholderia cepacia complex</taxon>
    </lineage>
</organism>
<protein>
    <submittedName>
        <fullName evidence="7">LysR family transcriptional regulator</fullName>
    </submittedName>
</protein>
<dbReference type="SUPFAM" id="SSF53850">
    <property type="entry name" value="Periplasmic binding protein-like II"/>
    <property type="match status" value="1"/>
</dbReference>
<evidence type="ECO:0000256" key="3">
    <source>
        <dbReference type="ARBA" id="ARBA00023125"/>
    </source>
</evidence>
<dbReference type="EMBL" id="JAFCIQ010000008">
    <property type="protein sequence ID" value="MBM2767547.1"/>
    <property type="molecule type" value="Genomic_DNA"/>
</dbReference>
<accession>A0A6P2G670</accession>
<proteinExistence type="inferred from homology"/>
<dbReference type="PANTHER" id="PTHR30537">
    <property type="entry name" value="HTH-TYPE TRANSCRIPTIONAL REGULATOR"/>
    <property type="match status" value="1"/>
</dbReference>
<dbReference type="AlphaFoldDB" id="A0A6P2G670"/>
<dbReference type="Proteomes" id="UP000755577">
    <property type="component" value="Unassembled WGS sequence"/>
</dbReference>
<evidence type="ECO:0000259" key="5">
    <source>
        <dbReference type="PROSITE" id="PS50931"/>
    </source>
</evidence>
<evidence type="ECO:0000256" key="4">
    <source>
        <dbReference type="ARBA" id="ARBA00023163"/>
    </source>
</evidence>
<evidence type="ECO:0000313" key="8">
    <source>
        <dbReference type="Proteomes" id="UP000494201"/>
    </source>
</evidence>
<dbReference type="GO" id="GO:0043565">
    <property type="term" value="F:sequence-specific DNA binding"/>
    <property type="evidence" value="ECO:0007669"/>
    <property type="project" value="TreeGrafter"/>
</dbReference>
<gene>
    <name evidence="7" type="ORF">BAN20980_01877</name>
    <name evidence="6" type="ORF">JQK92_14025</name>
</gene>
<dbReference type="InterPro" id="IPR036390">
    <property type="entry name" value="WH_DNA-bd_sf"/>
</dbReference>
<dbReference type="Gene3D" id="3.40.190.10">
    <property type="entry name" value="Periplasmic binding protein-like II"/>
    <property type="match status" value="2"/>
</dbReference>
<dbReference type="InterPro" id="IPR036388">
    <property type="entry name" value="WH-like_DNA-bd_sf"/>
</dbReference>
<dbReference type="Gene3D" id="1.10.10.10">
    <property type="entry name" value="Winged helix-like DNA-binding domain superfamily/Winged helix DNA-binding domain"/>
    <property type="match status" value="1"/>
</dbReference>
<evidence type="ECO:0000313" key="7">
    <source>
        <dbReference type="EMBL" id="VVU49178.1"/>
    </source>
</evidence>
<feature type="domain" description="HTH lysR-type" evidence="5">
    <location>
        <begin position="6"/>
        <end position="63"/>
    </location>
</feature>
<dbReference type="PRINTS" id="PR00039">
    <property type="entry name" value="HTHLYSR"/>
</dbReference>
<dbReference type="RefSeq" id="WP_174925888.1">
    <property type="nucleotide sequence ID" value="NZ_CABVLY010000005.1"/>
</dbReference>
<evidence type="ECO:0000256" key="2">
    <source>
        <dbReference type="ARBA" id="ARBA00023015"/>
    </source>
</evidence>
<dbReference type="Pfam" id="PF00126">
    <property type="entry name" value="HTH_1"/>
    <property type="match status" value="1"/>
</dbReference>
<comment type="similarity">
    <text evidence="1">Belongs to the LysR transcriptional regulatory family.</text>
</comment>
<dbReference type="PANTHER" id="PTHR30537:SF74">
    <property type="entry name" value="HTH-TYPE TRANSCRIPTIONAL REGULATOR TRPI"/>
    <property type="match status" value="1"/>
</dbReference>
<keyword evidence="4" id="KW-0804">Transcription</keyword>
<dbReference type="Proteomes" id="UP000494201">
    <property type="component" value="Unassembled WGS sequence"/>
</dbReference>
<reference evidence="6 9" key="2">
    <citation type="submission" date="2021-02" db="EMBL/GenBank/DDBJ databases">
        <title>Draft genome of the type strains Burkholderia anthina DSM16086.</title>
        <authorList>
            <person name="Hertel R."/>
            <person name="Meissner J."/>
            <person name="Poehlein A."/>
            <person name="Daniel R."/>
            <person name="Commichau F.M."/>
        </authorList>
    </citation>
    <scope>NUCLEOTIDE SEQUENCE [LARGE SCALE GENOMIC DNA]</scope>
    <source>
        <strain evidence="6 9">DSM 16086</strain>
    </source>
</reference>
<dbReference type="GeneID" id="56499910"/>
<evidence type="ECO:0000313" key="6">
    <source>
        <dbReference type="EMBL" id="MBM2767547.1"/>
    </source>
</evidence>
<dbReference type="InterPro" id="IPR000847">
    <property type="entry name" value="LysR_HTH_N"/>
</dbReference>
<dbReference type="PROSITE" id="PS50931">
    <property type="entry name" value="HTH_LYSR"/>
    <property type="match status" value="1"/>
</dbReference>
<dbReference type="SUPFAM" id="SSF46785">
    <property type="entry name" value="Winged helix' DNA-binding domain"/>
    <property type="match status" value="1"/>
</dbReference>
<keyword evidence="2" id="KW-0805">Transcription regulation</keyword>
<dbReference type="InterPro" id="IPR005119">
    <property type="entry name" value="LysR_subst-bd"/>
</dbReference>
<dbReference type="EMBL" id="CABVLY010000005">
    <property type="protein sequence ID" value="VVU49178.1"/>
    <property type="molecule type" value="Genomic_DNA"/>
</dbReference>
<dbReference type="FunFam" id="1.10.10.10:FF:000001">
    <property type="entry name" value="LysR family transcriptional regulator"/>
    <property type="match status" value="1"/>
</dbReference>
<dbReference type="GO" id="GO:0006351">
    <property type="term" value="P:DNA-templated transcription"/>
    <property type="evidence" value="ECO:0007669"/>
    <property type="project" value="TreeGrafter"/>
</dbReference>
<name>A0A6P2G670_9BURK</name>
<reference evidence="7 8" key="1">
    <citation type="submission" date="2019-09" db="EMBL/GenBank/DDBJ databases">
        <authorList>
            <person name="Depoorter E."/>
        </authorList>
    </citation>
    <scope>NUCLEOTIDE SEQUENCE [LARGE SCALE GENOMIC DNA]</scope>
    <source>
        <strain evidence="7">LMG 20980</strain>
    </source>
</reference>